<dbReference type="InterPro" id="IPR058163">
    <property type="entry name" value="LysR-type_TF_proteobact-type"/>
</dbReference>
<dbReference type="PROSITE" id="PS01124">
    <property type="entry name" value="HTH_ARAC_FAMILY_2"/>
    <property type="match status" value="1"/>
</dbReference>
<evidence type="ECO:0000259" key="5">
    <source>
        <dbReference type="PROSITE" id="PS01124"/>
    </source>
</evidence>
<comment type="similarity">
    <text evidence="1">Belongs to the LysR transcriptional regulatory family.</text>
</comment>
<dbReference type="Gene3D" id="1.10.10.10">
    <property type="entry name" value="Winged helix-like DNA-binding domain superfamily/Winged helix DNA-binding domain"/>
    <property type="match status" value="1"/>
</dbReference>
<dbReference type="SUPFAM" id="SSF53850">
    <property type="entry name" value="Periplasmic binding protein-like II"/>
    <property type="match status" value="1"/>
</dbReference>
<feature type="domain" description="VOC" evidence="7">
    <location>
        <begin position="438"/>
        <end position="568"/>
    </location>
</feature>
<dbReference type="SUPFAM" id="SSF46785">
    <property type="entry name" value="Winged helix' DNA-binding domain"/>
    <property type="match status" value="1"/>
</dbReference>
<dbReference type="EMBL" id="JAPDRN010000077">
    <property type="protein sequence ID" value="KAJ9627512.1"/>
    <property type="molecule type" value="Genomic_DNA"/>
</dbReference>
<dbReference type="Gene3D" id="1.10.10.60">
    <property type="entry name" value="Homeodomain-like"/>
    <property type="match status" value="2"/>
</dbReference>
<dbReference type="Gene3D" id="3.40.190.10">
    <property type="entry name" value="Periplasmic binding protein-like II"/>
    <property type="match status" value="2"/>
</dbReference>
<comment type="caution">
    <text evidence="8">The sequence shown here is derived from an EMBL/GenBank/DDBJ whole genome shotgun (WGS) entry which is preliminary data.</text>
</comment>
<keyword evidence="3" id="KW-0238">DNA-binding</keyword>
<keyword evidence="4" id="KW-0804">Transcription</keyword>
<dbReference type="InterPro" id="IPR004360">
    <property type="entry name" value="Glyas_Fos-R_dOase_dom"/>
</dbReference>
<dbReference type="PANTHER" id="PTHR30537:SF74">
    <property type="entry name" value="HTH-TYPE TRANSCRIPTIONAL REGULATOR TRPI"/>
    <property type="match status" value="1"/>
</dbReference>
<evidence type="ECO:0000313" key="8">
    <source>
        <dbReference type="EMBL" id="KAJ9627512.1"/>
    </source>
</evidence>
<dbReference type="PANTHER" id="PTHR30537">
    <property type="entry name" value="HTH-TYPE TRANSCRIPTIONAL REGULATOR"/>
    <property type="match status" value="1"/>
</dbReference>
<dbReference type="SMART" id="SM00342">
    <property type="entry name" value="HTH_ARAC"/>
    <property type="match status" value="1"/>
</dbReference>
<keyword evidence="2" id="KW-0805">Transcription regulation</keyword>
<evidence type="ECO:0000256" key="1">
    <source>
        <dbReference type="ARBA" id="ARBA00009437"/>
    </source>
</evidence>
<dbReference type="InterPro" id="IPR005119">
    <property type="entry name" value="LysR_subst-bd"/>
</dbReference>
<dbReference type="GO" id="GO:0043565">
    <property type="term" value="F:sequence-specific DNA binding"/>
    <property type="evidence" value="ECO:0007669"/>
    <property type="project" value="InterPro"/>
</dbReference>
<organism evidence="8">
    <name type="scientific">Knufia peltigerae</name>
    <dbReference type="NCBI Taxonomy" id="1002370"/>
    <lineage>
        <taxon>Eukaryota</taxon>
        <taxon>Fungi</taxon>
        <taxon>Dikarya</taxon>
        <taxon>Ascomycota</taxon>
        <taxon>Pezizomycotina</taxon>
        <taxon>Eurotiomycetes</taxon>
        <taxon>Chaetothyriomycetidae</taxon>
        <taxon>Chaetothyriales</taxon>
        <taxon>Trichomeriaceae</taxon>
        <taxon>Knufia</taxon>
    </lineage>
</organism>
<dbReference type="Pfam" id="PF12833">
    <property type="entry name" value="HTH_18"/>
    <property type="match status" value="1"/>
</dbReference>
<dbReference type="GO" id="GO:0003700">
    <property type="term" value="F:DNA-binding transcription factor activity"/>
    <property type="evidence" value="ECO:0007669"/>
    <property type="project" value="InterPro"/>
</dbReference>
<accession>A0AA38XXL5</accession>
<dbReference type="Gene3D" id="3.10.180.10">
    <property type="entry name" value="2,3-Dihydroxybiphenyl 1,2-Dioxygenase, domain 1"/>
    <property type="match status" value="1"/>
</dbReference>
<dbReference type="InterPro" id="IPR000847">
    <property type="entry name" value="LysR_HTH_N"/>
</dbReference>
<evidence type="ECO:0000256" key="2">
    <source>
        <dbReference type="ARBA" id="ARBA00023015"/>
    </source>
</evidence>
<dbReference type="PROSITE" id="PS50931">
    <property type="entry name" value="HTH_LYSR"/>
    <property type="match status" value="1"/>
</dbReference>
<dbReference type="SUPFAM" id="SSF46689">
    <property type="entry name" value="Homeodomain-like"/>
    <property type="match status" value="2"/>
</dbReference>
<evidence type="ECO:0000256" key="3">
    <source>
        <dbReference type="ARBA" id="ARBA00023125"/>
    </source>
</evidence>
<proteinExistence type="inferred from homology"/>
<dbReference type="Pfam" id="PF03466">
    <property type="entry name" value="LysR_substrate"/>
    <property type="match status" value="1"/>
</dbReference>
<dbReference type="SUPFAM" id="SSF54593">
    <property type="entry name" value="Glyoxalase/Bleomycin resistance protein/Dihydroxybiphenyl dioxygenase"/>
    <property type="match status" value="1"/>
</dbReference>
<name>A0AA38XXL5_9EURO</name>
<gene>
    <name evidence="8" type="ORF">H2204_009739</name>
</gene>
<evidence type="ECO:0000259" key="7">
    <source>
        <dbReference type="PROSITE" id="PS51819"/>
    </source>
</evidence>
<dbReference type="AlphaFoldDB" id="A0AA38XXL5"/>
<dbReference type="InterPro" id="IPR036388">
    <property type="entry name" value="WH-like_DNA-bd_sf"/>
</dbReference>
<sequence>MVAHRHLPSLVAIRAFEAAARLGSFARAAEELDTTAASVSYHVRRLEEQTGARLFLRHAQHVELTEAGASVAKEATRAFDALRASFMRAADMDATRLRLTALPTLGTSWLTPRLGGFRARHPQQVLELDLSAEPQDLAGGRFDAAIRNGHGDWPGLHAVELFPSVFTPLCSPALSEAVTGLGGARLPDVPLLGRPDWWALWFQAFGQMPAPGAESFATNFAAEHLDVAAAIAGQGIAIGSPILFQAELDAGRLVQAHEGVASDGRSFWFASPAARSNAPKACCTILAAQGGHAMTQSPELLRRLLRAKDHMDRASHEDWPVARLAGICAVSAAHFARSFKDAFGVPPHRYLLSRRIERALALLRDTDLPITEIALQTGWTSLGTFGRIFRDITGDSPGVLRDRERADAPAQGPVPECHARAARRPDLKIALREDPMTGMVNVVGLYVHDQDAALDFYVNTLGFQVHTDVGNGDYRWLTVHSGDDDGFQLGLFKPGPPVHDAATALTLQQMVAKGAMPPLVLAVEDCRASYRQLLARGVEFTQEPVERFGAVDAGFRDPSGNGWKMIERRARNASSKPQ</sequence>
<dbReference type="InterPro" id="IPR036390">
    <property type="entry name" value="WH_DNA-bd_sf"/>
</dbReference>
<feature type="domain" description="HTH lysR-type" evidence="6">
    <location>
        <begin position="8"/>
        <end position="65"/>
    </location>
</feature>
<dbReference type="Pfam" id="PF00126">
    <property type="entry name" value="HTH_1"/>
    <property type="match status" value="1"/>
</dbReference>
<dbReference type="GO" id="GO:0006351">
    <property type="term" value="P:DNA-templated transcription"/>
    <property type="evidence" value="ECO:0007669"/>
    <property type="project" value="TreeGrafter"/>
</dbReference>
<feature type="domain" description="HTH araC/xylS-type" evidence="5">
    <location>
        <begin position="305"/>
        <end position="403"/>
    </location>
</feature>
<dbReference type="Pfam" id="PF00903">
    <property type="entry name" value="Glyoxalase"/>
    <property type="match status" value="1"/>
</dbReference>
<evidence type="ECO:0000256" key="4">
    <source>
        <dbReference type="ARBA" id="ARBA00023163"/>
    </source>
</evidence>
<protein>
    <submittedName>
        <fullName evidence="8">Uncharacterized protein</fullName>
    </submittedName>
</protein>
<dbReference type="InterPro" id="IPR037523">
    <property type="entry name" value="VOC_core"/>
</dbReference>
<dbReference type="PROSITE" id="PS51819">
    <property type="entry name" value="VOC"/>
    <property type="match status" value="1"/>
</dbReference>
<reference evidence="8" key="1">
    <citation type="submission" date="2022-10" db="EMBL/GenBank/DDBJ databases">
        <title>Culturing micro-colonial fungi from biological soil crusts in the Mojave desert and describing Neophaeococcomyces mojavensis, and introducing the new genera and species Taxawa tesnikishii.</title>
        <authorList>
            <person name="Kurbessoian T."/>
            <person name="Stajich J.E."/>
        </authorList>
    </citation>
    <scope>NUCLEOTIDE SEQUENCE</scope>
    <source>
        <strain evidence="8">TK_35</strain>
    </source>
</reference>
<dbReference type="InterPro" id="IPR009057">
    <property type="entry name" value="Homeodomain-like_sf"/>
</dbReference>
<dbReference type="InterPro" id="IPR029068">
    <property type="entry name" value="Glyas_Bleomycin-R_OHBP_Dase"/>
</dbReference>
<evidence type="ECO:0000259" key="6">
    <source>
        <dbReference type="PROSITE" id="PS50931"/>
    </source>
</evidence>
<dbReference type="InterPro" id="IPR018060">
    <property type="entry name" value="HTH_AraC"/>
</dbReference>
<dbReference type="CDD" id="cd07263">
    <property type="entry name" value="VOC_like"/>
    <property type="match status" value="1"/>
</dbReference>